<dbReference type="Proteomes" id="UP001152320">
    <property type="component" value="Chromosome 4"/>
</dbReference>
<keyword evidence="11" id="KW-0498">Mitosis</keyword>
<dbReference type="FunFam" id="3.30.40.10:FF:000203">
    <property type="entry name" value="E3 ubiquitin-protein ligase CHFR isoform X1"/>
    <property type="match status" value="1"/>
</dbReference>
<dbReference type="Pfam" id="PF13923">
    <property type="entry name" value="zf-C3HC4_2"/>
    <property type="match status" value="1"/>
</dbReference>
<keyword evidence="7" id="KW-0132">Cell division</keyword>
<dbReference type="OrthoDB" id="1305878at2759"/>
<dbReference type="Gene3D" id="3.30.40.140">
    <property type="match status" value="1"/>
</dbReference>
<dbReference type="InterPro" id="IPR013083">
    <property type="entry name" value="Znf_RING/FYVE/PHD"/>
</dbReference>
<keyword evidence="8" id="KW-0808">Transferase</keyword>
<dbReference type="InterPro" id="IPR001841">
    <property type="entry name" value="Znf_RING"/>
</dbReference>
<dbReference type="AlphaFoldDB" id="A0A9Q1HC90"/>
<evidence type="ECO:0000256" key="6">
    <source>
        <dbReference type="ARBA" id="ARBA00017908"/>
    </source>
</evidence>
<comment type="catalytic activity">
    <reaction evidence="1">
        <text>S-ubiquitinyl-[E2 ubiquitin-conjugating enzyme]-L-cysteine + [acceptor protein]-L-lysine = [E2 ubiquitin-conjugating enzyme]-L-cysteine + N(6)-ubiquitinyl-[acceptor protein]-L-lysine.</text>
        <dbReference type="EC" id="2.3.2.27"/>
    </reaction>
</comment>
<dbReference type="EMBL" id="JAIZAY010000004">
    <property type="protein sequence ID" value="KAJ8043992.1"/>
    <property type="molecule type" value="Genomic_DNA"/>
</dbReference>
<keyword evidence="13" id="KW-0862">Zinc</keyword>
<feature type="compositionally biased region" description="Acidic residues" evidence="19">
    <location>
        <begin position="141"/>
        <end position="151"/>
    </location>
</feature>
<dbReference type="Gene3D" id="3.30.40.10">
    <property type="entry name" value="Zinc/RING finger domain, C3HC4 (zinc finger)"/>
    <property type="match status" value="1"/>
</dbReference>
<dbReference type="EC" id="2.3.2.27" evidence="5"/>
<feature type="domain" description="FHA" evidence="20">
    <location>
        <begin position="31"/>
        <end position="81"/>
    </location>
</feature>
<comment type="caution">
    <text evidence="22">The sequence shown here is derived from an EMBL/GenBank/DDBJ whole genome shotgun (WGS) entry which is preliminary data.</text>
</comment>
<feature type="compositionally biased region" description="Basic and acidic residues" evidence="19">
    <location>
        <begin position="195"/>
        <end position="212"/>
    </location>
</feature>
<proteinExistence type="inferred from homology"/>
<dbReference type="GO" id="GO:0006511">
    <property type="term" value="P:ubiquitin-dependent protein catabolic process"/>
    <property type="evidence" value="ECO:0007669"/>
    <property type="project" value="TreeGrafter"/>
</dbReference>
<comment type="pathway">
    <text evidence="3">Protein modification; protein ubiquitination.</text>
</comment>
<feature type="region of interest" description="Disordered" evidence="19">
    <location>
        <begin position="141"/>
        <end position="244"/>
    </location>
</feature>
<evidence type="ECO:0000256" key="7">
    <source>
        <dbReference type="ARBA" id="ARBA00022618"/>
    </source>
</evidence>
<comment type="subcellular location">
    <subcellularLocation>
        <location evidence="2">Nucleus</location>
        <location evidence="2">PML body</location>
    </subcellularLocation>
</comment>
<feature type="compositionally biased region" description="Basic and acidic residues" evidence="19">
    <location>
        <begin position="365"/>
        <end position="380"/>
    </location>
</feature>
<feature type="region of interest" description="Disordered" evidence="19">
    <location>
        <begin position="336"/>
        <end position="381"/>
    </location>
</feature>
<dbReference type="GO" id="GO:0016567">
    <property type="term" value="P:protein ubiquitination"/>
    <property type="evidence" value="ECO:0007669"/>
    <property type="project" value="TreeGrafter"/>
</dbReference>
<accession>A0A9Q1HC90</accession>
<dbReference type="SMART" id="SM00240">
    <property type="entry name" value="FHA"/>
    <property type="match status" value="1"/>
</dbReference>
<feature type="compositionally biased region" description="Polar residues" evidence="19">
    <location>
        <begin position="419"/>
        <end position="429"/>
    </location>
</feature>
<evidence type="ECO:0000256" key="14">
    <source>
        <dbReference type="ARBA" id="ARBA00023242"/>
    </source>
</evidence>
<evidence type="ECO:0000313" key="23">
    <source>
        <dbReference type="Proteomes" id="UP001152320"/>
    </source>
</evidence>
<organism evidence="22 23">
    <name type="scientific">Holothuria leucospilota</name>
    <name type="common">Black long sea cucumber</name>
    <name type="synonym">Mertensiothuria leucospilota</name>
    <dbReference type="NCBI Taxonomy" id="206669"/>
    <lineage>
        <taxon>Eukaryota</taxon>
        <taxon>Metazoa</taxon>
        <taxon>Echinodermata</taxon>
        <taxon>Eleutherozoa</taxon>
        <taxon>Echinozoa</taxon>
        <taxon>Holothuroidea</taxon>
        <taxon>Aspidochirotacea</taxon>
        <taxon>Aspidochirotida</taxon>
        <taxon>Holothuriidae</taxon>
        <taxon>Holothuria</taxon>
    </lineage>
</organism>
<keyword evidence="15" id="KW-0131">Cell cycle</keyword>
<evidence type="ECO:0000256" key="4">
    <source>
        <dbReference type="ARBA" id="ARBA00005797"/>
    </source>
</evidence>
<dbReference type="GO" id="GO:0016605">
    <property type="term" value="C:PML body"/>
    <property type="evidence" value="ECO:0007669"/>
    <property type="project" value="UniProtKB-SubCell"/>
</dbReference>
<dbReference type="PROSITE" id="PS00518">
    <property type="entry name" value="ZF_RING_1"/>
    <property type="match status" value="1"/>
</dbReference>
<keyword evidence="14" id="KW-0539">Nucleus</keyword>
<dbReference type="SUPFAM" id="SSF49879">
    <property type="entry name" value="SMAD/FHA domain"/>
    <property type="match status" value="1"/>
</dbReference>
<keyword evidence="10 18" id="KW-0863">Zinc-finger</keyword>
<keyword evidence="9" id="KW-0479">Metal-binding</keyword>
<evidence type="ECO:0000256" key="12">
    <source>
        <dbReference type="ARBA" id="ARBA00022786"/>
    </source>
</evidence>
<evidence type="ECO:0000256" key="2">
    <source>
        <dbReference type="ARBA" id="ARBA00004322"/>
    </source>
</evidence>
<dbReference type="PANTHER" id="PTHR16079:SF4">
    <property type="entry name" value="E3 UBIQUITIN-PROTEIN LIGASE CHFR"/>
    <property type="match status" value="1"/>
</dbReference>
<keyword evidence="12" id="KW-0833">Ubl conjugation pathway</keyword>
<dbReference type="GO" id="GO:0008270">
    <property type="term" value="F:zinc ion binding"/>
    <property type="evidence" value="ECO:0007669"/>
    <property type="project" value="UniProtKB-KW"/>
</dbReference>
<feature type="region of interest" description="Disordered" evidence="19">
    <location>
        <begin position="418"/>
        <end position="464"/>
    </location>
</feature>
<dbReference type="CDD" id="cd16503">
    <property type="entry name" value="RING-HC_CHFR"/>
    <property type="match status" value="1"/>
</dbReference>
<name>A0A9Q1HC90_HOLLE</name>
<dbReference type="Pfam" id="PF00498">
    <property type="entry name" value="FHA"/>
    <property type="match status" value="1"/>
</dbReference>
<feature type="compositionally biased region" description="Low complexity" evidence="19">
    <location>
        <begin position="430"/>
        <end position="450"/>
    </location>
</feature>
<evidence type="ECO:0000256" key="3">
    <source>
        <dbReference type="ARBA" id="ARBA00004906"/>
    </source>
</evidence>
<dbReference type="InterPro" id="IPR000253">
    <property type="entry name" value="FHA_dom"/>
</dbReference>
<dbReference type="SMART" id="SM00184">
    <property type="entry name" value="RING"/>
    <property type="match status" value="1"/>
</dbReference>
<dbReference type="InterPro" id="IPR040909">
    <property type="entry name" value="CHFR_Znf-CRD"/>
</dbReference>
<dbReference type="PROSITE" id="PS50006">
    <property type="entry name" value="FHA_DOMAIN"/>
    <property type="match status" value="1"/>
</dbReference>
<evidence type="ECO:0000256" key="18">
    <source>
        <dbReference type="PROSITE-ProRule" id="PRU00175"/>
    </source>
</evidence>
<dbReference type="Gene3D" id="2.60.200.20">
    <property type="match status" value="1"/>
</dbReference>
<evidence type="ECO:0000256" key="9">
    <source>
        <dbReference type="ARBA" id="ARBA00022723"/>
    </source>
</evidence>
<feature type="compositionally biased region" description="Acidic residues" evidence="19">
    <location>
        <begin position="350"/>
        <end position="364"/>
    </location>
</feature>
<dbReference type="InterPro" id="IPR008984">
    <property type="entry name" value="SMAD_FHA_dom_sf"/>
</dbReference>
<dbReference type="SUPFAM" id="SSF57850">
    <property type="entry name" value="RING/U-box"/>
    <property type="match status" value="1"/>
</dbReference>
<keyword evidence="23" id="KW-1185">Reference proteome</keyword>
<evidence type="ECO:0000256" key="1">
    <source>
        <dbReference type="ARBA" id="ARBA00000900"/>
    </source>
</evidence>
<dbReference type="PROSITE" id="PS50089">
    <property type="entry name" value="ZF_RING_2"/>
    <property type="match status" value="1"/>
</dbReference>
<evidence type="ECO:0000256" key="8">
    <source>
        <dbReference type="ARBA" id="ARBA00022679"/>
    </source>
</evidence>
<dbReference type="PANTHER" id="PTHR16079">
    <property type="entry name" value="UBIQUITIN LIGASE PROTEIN CHFR"/>
    <property type="match status" value="1"/>
</dbReference>
<evidence type="ECO:0000256" key="16">
    <source>
        <dbReference type="ARBA" id="ARBA00029800"/>
    </source>
</evidence>
<evidence type="ECO:0000259" key="20">
    <source>
        <dbReference type="PROSITE" id="PS50006"/>
    </source>
</evidence>
<dbReference type="GO" id="GO:0061630">
    <property type="term" value="F:ubiquitin protein ligase activity"/>
    <property type="evidence" value="ECO:0007669"/>
    <property type="project" value="UniProtKB-EC"/>
</dbReference>
<protein>
    <recommendedName>
        <fullName evidence="6">E3 ubiquitin-protein ligase CHFR</fullName>
        <ecNumber evidence="5">2.3.2.27</ecNumber>
    </recommendedName>
    <alternativeName>
        <fullName evidence="17">Checkpoint with forkhead and RING finger domains protein</fullName>
    </alternativeName>
    <alternativeName>
        <fullName evidence="16">RING-type E3 ubiquitin transferase CHFR</fullName>
    </alternativeName>
</protein>
<evidence type="ECO:0000256" key="15">
    <source>
        <dbReference type="ARBA" id="ARBA00023306"/>
    </source>
</evidence>
<sequence>MEPPDAEPKAHLLLTMLDGEDFSIPVCTSPFTIGRAKTCDYVIDNRIVSGIHCKLHYDEEHGSFFLEDTSTNGMLINKTVRTVKGKKFPLNDGDVVFLIYRKLTKNQKDVISFRFEEVKKMDEETNVLDKTIPYEEEEFTEEYNYGNDEDTSLQKAEKKRKRDDDEVPPIQEAKKVHLTPEVAPPVSSSAVSSSDDQKEGIEMPKMTEDKVPPDGAPSQERDKGVGEGPLAAEKTGKETGVEGEESQDEMMETLVCSICQDILHDCVSLQPCMHTFCASCYSQWMIKSSRCPTCRKVVKRVCKNHIVNNLVEAYLKVHPNKKRDAEEIAEMDAKNKITSDMLIPPRPTSDDEDYDYDDDDDDDEGSHSDDSFRYHNRSEEVEYQPQISGGLAFWGLDPNIFGGNWPSHPIMTCKACPGSKTTTPSSNTGTQPGASSTTAPTSTAQPSTSGEASPLGATGTSGQNFRIATGNVRVPLPTPPSYVCPPQASHLMCRCCQERFPDRRAEPSQNNIPPVSCSMCNMFYCHMYWGCTKNADCYGCLNKFKDMNFGDKCTDLLILGNLQESSIFKKYLQQKNLTWKSILDESLEKLEQGEFQSLLASLNSITKESIICYPCGLKVFKDLAYLYREKIPRDQLPAEASSRPDCYWGRNCRTQFNKPLHAARFNHVCNQTRF</sequence>
<dbReference type="InterPro" id="IPR017907">
    <property type="entry name" value="Znf_RING_CS"/>
</dbReference>
<evidence type="ECO:0000256" key="17">
    <source>
        <dbReference type="ARBA" id="ARBA00031332"/>
    </source>
</evidence>
<dbReference type="GO" id="GO:0051301">
    <property type="term" value="P:cell division"/>
    <property type="evidence" value="ECO:0007669"/>
    <property type="project" value="UniProtKB-KW"/>
</dbReference>
<comment type="similarity">
    <text evidence="4">Belongs to the CHFR family.</text>
</comment>
<dbReference type="Pfam" id="PF17979">
    <property type="entry name" value="zf-CRD"/>
    <property type="match status" value="1"/>
</dbReference>
<reference evidence="22" key="1">
    <citation type="submission" date="2021-10" db="EMBL/GenBank/DDBJ databases">
        <title>Tropical sea cucumber genome reveals ecological adaptation and Cuvierian tubules defense mechanism.</title>
        <authorList>
            <person name="Chen T."/>
        </authorList>
    </citation>
    <scope>NUCLEOTIDE SEQUENCE</scope>
    <source>
        <strain evidence="22">Nanhai2018</strain>
        <tissue evidence="22">Muscle</tissue>
    </source>
</reference>
<dbReference type="InterPro" id="IPR052256">
    <property type="entry name" value="E3_ubiquitin-ligase_CHFR"/>
</dbReference>
<evidence type="ECO:0000259" key="21">
    <source>
        <dbReference type="PROSITE" id="PS50089"/>
    </source>
</evidence>
<evidence type="ECO:0000256" key="10">
    <source>
        <dbReference type="ARBA" id="ARBA00022771"/>
    </source>
</evidence>
<feature type="domain" description="RING-type" evidence="21">
    <location>
        <begin position="256"/>
        <end position="295"/>
    </location>
</feature>
<evidence type="ECO:0000256" key="5">
    <source>
        <dbReference type="ARBA" id="ARBA00012483"/>
    </source>
</evidence>
<feature type="compositionally biased region" description="Low complexity" evidence="19">
    <location>
        <begin position="184"/>
        <end position="194"/>
    </location>
</feature>
<evidence type="ECO:0000256" key="19">
    <source>
        <dbReference type="SAM" id="MobiDB-lite"/>
    </source>
</evidence>
<evidence type="ECO:0000313" key="22">
    <source>
        <dbReference type="EMBL" id="KAJ8043992.1"/>
    </source>
</evidence>
<evidence type="ECO:0000256" key="13">
    <source>
        <dbReference type="ARBA" id="ARBA00022833"/>
    </source>
</evidence>
<evidence type="ECO:0000256" key="11">
    <source>
        <dbReference type="ARBA" id="ARBA00022776"/>
    </source>
</evidence>
<gene>
    <name evidence="22" type="ORF">HOLleu_11325</name>
</gene>